<proteinExistence type="inferred from homology"/>
<evidence type="ECO:0000256" key="16">
    <source>
        <dbReference type="PIRSR" id="PIRSR000386-1"/>
    </source>
</evidence>
<dbReference type="NCBIfam" id="TIGR00088">
    <property type="entry name" value="trmD"/>
    <property type="match status" value="1"/>
</dbReference>
<dbReference type="Proteomes" id="UP000256695">
    <property type="component" value="Unassembled WGS sequence"/>
</dbReference>
<evidence type="ECO:0000256" key="4">
    <source>
        <dbReference type="ARBA" id="ARBA00011738"/>
    </source>
</evidence>
<dbReference type="SUPFAM" id="SSF75217">
    <property type="entry name" value="alpha/beta knot"/>
    <property type="match status" value="1"/>
</dbReference>
<dbReference type="RefSeq" id="WP_115578661.1">
    <property type="nucleotide sequence ID" value="NZ_NXLX01000004.1"/>
</dbReference>
<dbReference type="Pfam" id="PF01746">
    <property type="entry name" value="tRNA_m1G_MT"/>
    <property type="match status" value="1"/>
</dbReference>
<accession>A0A3D8J9N9</accession>
<evidence type="ECO:0000256" key="2">
    <source>
        <dbReference type="ARBA" id="ARBA00004496"/>
    </source>
</evidence>
<comment type="similarity">
    <text evidence="3 15 17">Belongs to the RNA methyltransferase TrmD family.</text>
</comment>
<reference evidence="19 20" key="1">
    <citation type="submission" date="2018-04" db="EMBL/GenBank/DDBJ databases">
        <title>Novel Campyloabacter and Helicobacter Species and Strains.</title>
        <authorList>
            <person name="Mannion A.J."/>
            <person name="Shen Z."/>
            <person name="Fox J.G."/>
        </authorList>
    </citation>
    <scope>NUCLEOTIDE SEQUENCE [LARGE SCALE GENOMIC DNA]</scope>
    <source>
        <strain evidence="19 20">MIT 04-9362</strain>
    </source>
</reference>
<dbReference type="OrthoDB" id="9807416at2"/>
<evidence type="ECO:0000256" key="13">
    <source>
        <dbReference type="ARBA" id="ARBA00033392"/>
    </source>
</evidence>
<dbReference type="InterPro" id="IPR029026">
    <property type="entry name" value="tRNA_m1G_MTases_N"/>
</dbReference>
<dbReference type="PANTHER" id="PTHR46417">
    <property type="entry name" value="TRNA (GUANINE-N(1)-)-METHYLTRANSFERASE"/>
    <property type="match status" value="1"/>
</dbReference>
<evidence type="ECO:0000256" key="12">
    <source>
        <dbReference type="ARBA" id="ARBA00029736"/>
    </source>
</evidence>
<dbReference type="InterPro" id="IPR016009">
    <property type="entry name" value="tRNA_MeTrfase_TRMD/TRM10"/>
</dbReference>
<keyword evidence="11 15" id="KW-0819">tRNA processing</keyword>
<evidence type="ECO:0000313" key="20">
    <source>
        <dbReference type="Proteomes" id="UP000256695"/>
    </source>
</evidence>
<dbReference type="GO" id="GO:0005829">
    <property type="term" value="C:cytosol"/>
    <property type="evidence" value="ECO:0007669"/>
    <property type="project" value="TreeGrafter"/>
</dbReference>
<dbReference type="PIRSF" id="PIRSF000386">
    <property type="entry name" value="tRNA_mtase"/>
    <property type="match status" value="1"/>
</dbReference>
<dbReference type="HAMAP" id="MF_00605">
    <property type="entry name" value="TrmD"/>
    <property type="match status" value="1"/>
</dbReference>
<evidence type="ECO:0000256" key="17">
    <source>
        <dbReference type="RuleBase" id="RU003464"/>
    </source>
</evidence>
<feature type="domain" description="tRNA methyltransferase TRMD/TRM10-type" evidence="18">
    <location>
        <begin position="1"/>
        <end position="224"/>
    </location>
</feature>
<evidence type="ECO:0000256" key="3">
    <source>
        <dbReference type="ARBA" id="ARBA00007630"/>
    </source>
</evidence>
<comment type="subcellular location">
    <subcellularLocation>
        <location evidence="2 15 17">Cytoplasm</location>
    </subcellularLocation>
</comment>
<protein>
    <recommendedName>
        <fullName evidence="6 15">tRNA (guanine-N(1)-)-methyltransferase</fullName>
        <ecNumber evidence="5 15">2.1.1.228</ecNumber>
    </recommendedName>
    <alternativeName>
        <fullName evidence="12 15">M1G-methyltransferase</fullName>
    </alternativeName>
    <alternativeName>
        <fullName evidence="13 15">tRNA [GM37] methyltransferase</fullName>
    </alternativeName>
</protein>
<dbReference type="InterPro" id="IPR002649">
    <property type="entry name" value="tRNA_m1G_MeTrfase_TrmD"/>
</dbReference>
<gene>
    <name evidence="15 19" type="primary">trmD</name>
    <name evidence="19" type="ORF">CQA57_02475</name>
</gene>
<name>A0A3D8J9N9_9HELI</name>
<feature type="binding site" evidence="15 16">
    <location>
        <position position="109"/>
    </location>
    <ligand>
        <name>S-adenosyl-L-methionine</name>
        <dbReference type="ChEBI" id="CHEBI:59789"/>
    </ligand>
</feature>
<dbReference type="CDD" id="cd18080">
    <property type="entry name" value="TrmD-like"/>
    <property type="match status" value="1"/>
</dbReference>
<feature type="binding site" evidence="15 16">
    <location>
        <begin position="129"/>
        <end position="134"/>
    </location>
    <ligand>
        <name>S-adenosyl-L-methionine</name>
        <dbReference type="ChEBI" id="CHEBI:59789"/>
    </ligand>
</feature>
<organism evidence="19 20">
    <name type="scientific">Helicobacter anseris</name>
    <dbReference type="NCBI Taxonomy" id="375926"/>
    <lineage>
        <taxon>Bacteria</taxon>
        <taxon>Pseudomonadati</taxon>
        <taxon>Campylobacterota</taxon>
        <taxon>Epsilonproteobacteria</taxon>
        <taxon>Campylobacterales</taxon>
        <taxon>Helicobacteraceae</taxon>
        <taxon>Helicobacter</taxon>
    </lineage>
</organism>
<keyword evidence="9 15" id="KW-0808">Transferase</keyword>
<evidence type="ECO:0000256" key="6">
    <source>
        <dbReference type="ARBA" id="ARBA00014679"/>
    </source>
</evidence>
<dbReference type="GO" id="GO:0002939">
    <property type="term" value="P:tRNA N1-guanine methylation"/>
    <property type="evidence" value="ECO:0007669"/>
    <property type="project" value="TreeGrafter"/>
</dbReference>
<evidence type="ECO:0000256" key="8">
    <source>
        <dbReference type="ARBA" id="ARBA00022603"/>
    </source>
</evidence>
<comment type="caution">
    <text evidence="19">The sequence shown here is derived from an EMBL/GenBank/DDBJ whole genome shotgun (WGS) entry which is preliminary data.</text>
</comment>
<dbReference type="EMBL" id="NXLX01000004">
    <property type="protein sequence ID" value="RDU74152.1"/>
    <property type="molecule type" value="Genomic_DNA"/>
</dbReference>
<evidence type="ECO:0000256" key="14">
    <source>
        <dbReference type="ARBA" id="ARBA00047783"/>
    </source>
</evidence>
<keyword evidence="10 15" id="KW-0949">S-adenosyl-L-methionine</keyword>
<keyword evidence="7 15" id="KW-0963">Cytoplasm</keyword>
<dbReference type="EC" id="2.1.1.228" evidence="5 15"/>
<evidence type="ECO:0000256" key="9">
    <source>
        <dbReference type="ARBA" id="ARBA00022679"/>
    </source>
</evidence>
<dbReference type="InterPro" id="IPR023148">
    <property type="entry name" value="tRNA_m1G_MeTrfase_C_sf"/>
</dbReference>
<evidence type="ECO:0000256" key="11">
    <source>
        <dbReference type="ARBA" id="ARBA00022694"/>
    </source>
</evidence>
<evidence type="ECO:0000256" key="7">
    <source>
        <dbReference type="ARBA" id="ARBA00022490"/>
    </source>
</evidence>
<dbReference type="InterPro" id="IPR029028">
    <property type="entry name" value="Alpha/beta_knot_MTases"/>
</dbReference>
<keyword evidence="8 15" id="KW-0489">Methyltransferase</keyword>
<dbReference type="GO" id="GO:0052906">
    <property type="term" value="F:tRNA (guanine(37)-N1)-methyltransferase activity"/>
    <property type="evidence" value="ECO:0007669"/>
    <property type="project" value="UniProtKB-UniRule"/>
</dbReference>
<dbReference type="Gene3D" id="1.10.1270.20">
    <property type="entry name" value="tRNA(m1g37)methyltransferase, domain 2"/>
    <property type="match status" value="1"/>
</dbReference>
<dbReference type="Gene3D" id="3.40.1280.10">
    <property type="match status" value="1"/>
</dbReference>
<keyword evidence="20" id="KW-1185">Reference proteome</keyword>
<comment type="function">
    <text evidence="1 15 17">Specifically methylates guanosine-37 in various tRNAs.</text>
</comment>
<dbReference type="PANTHER" id="PTHR46417:SF1">
    <property type="entry name" value="TRNA (GUANINE-N(1)-)-METHYLTRANSFERASE"/>
    <property type="match status" value="1"/>
</dbReference>
<comment type="subunit">
    <text evidence="4 15 17">Homodimer.</text>
</comment>
<evidence type="ECO:0000259" key="18">
    <source>
        <dbReference type="Pfam" id="PF01746"/>
    </source>
</evidence>
<evidence type="ECO:0000256" key="5">
    <source>
        <dbReference type="ARBA" id="ARBA00012807"/>
    </source>
</evidence>
<sequence>MHFRFLTLFPNLILPYFEDSILKKAIDKKLISIETINLRDYANNKYNKVDDTQVGGGAGQVINFDVLQKSLETITNKSYIIFLAPSGKPFNNLDAKRLAKKQDITFVCGRYEGFDERSIELYADEILSIGDFILTGGELGALCVCDSVARQIPMVLGNENSLLEESFENNLLEAPVFSKSKTKMQKNQFFNTPLIYSTGNHSIISDLKHNLSVLKTKYFRPDLFLLWKSQNKGKK</sequence>
<evidence type="ECO:0000313" key="19">
    <source>
        <dbReference type="EMBL" id="RDU74152.1"/>
    </source>
</evidence>
<dbReference type="NCBIfam" id="NF000648">
    <property type="entry name" value="PRK00026.1"/>
    <property type="match status" value="1"/>
</dbReference>
<comment type="catalytic activity">
    <reaction evidence="14 15 17">
        <text>guanosine(37) in tRNA + S-adenosyl-L-methionine = N(1)-methylguanosine(37) in tRNA + S-adenosyl-L-homocysteine + H(+)</text>
        <dbReference type="Rhea" id="RHEA:36899"/>
        <dbReference type="Rhea" id="RHEA-COMP:10145"/>
        <dbReference type="Rhea" id="RHEA-COMP:10147"/>
        <dbReference type="ChEBI" id="CHEBI:15378"/>
        <dbReference type="ChEBI" id="CHEBI:57856"/>
        <dbReference type="ChEBI" id="CHEBI:59789"/>
        <dbReference type="ChEBI" id="CHEBI:73542"/>
        <dbReference type="ChEBI" id="CHEBI:74269"/>
        <dbReference type="EC" id="2.1.1.228"/>
    </reaction>
</comment>
<evidence type="ECO:0000256" key="15">
    <source>
        <dbReference type="HAMAP-Rule" id="MF_00605"/>
    </source>
</evidence>
<evidence type="ECO:0000256" key="10">
    <source>
        <dbReference type="ARBA" id="ARBA00022691"/>
    </source>
</evidence>
<evidence type="ECO:0000256" key="1">
    <source>
        <dbReference type="ARBA" id="ARBA00002634"/>
    </source>
</evidence>
<dbReference type="AlphaFoldDB" id="A0A3D8J9N9"/>